<keyword evidence="2" id="KW-0371">Homeobox</keyword>
<evidence type="ECO:0000313" key="2">
    <source>
        <dbReference type="EMBL" id="MEQ2203545.1"/>
    </source>
</evidence>
<keyword evidence="2" id="KW-0238">DNA-binding</keyword>
<keyword evidence="3" id="KW-1185">Reference proteome</keyword>
<proteinExistence type="predicted"/>
<name>A0ABV0R5Z3_9TELE</name>
<dbReference type="GO" id="GO:0003677">
    <property type="term" value="F:DNA binding"/>
    <property type="evidence" value="ECO:0007669"/>
    <property type="project" value="UniProtKB-KW"/>
</dbReference>
<comment type="caution">
    <text evidence="2">The sequence shown here is derived from an EMBL/GenBank/DDBJ whole genome shotgun (WGS) entry which is preliminary data.</text>
</comment>
<feature type="region of interest" description="Disordered" evidence="1">
    <location>
        <begin position="26"/>
        <end position="87"/>
    </location>
</feature>
<organism evidence="2 3">
    <name type="scientific">Xenoophorus captivus</name>
    <dbReference type="NCBI Taxonomy" id="1517983"/>
    <lineage>
        <taxon>Eukaryota</taxon>
        <taxon>Metazoa</taxon>
        <taxon>Chordata</taxon>
        <taxon>Craniata</taxon>
        <taxon>Vertebrata</taxon>
        <taxon>Euteleostomi</taxon>
        <taxon>Actinopterygii</taxon>
        <taxon>Neopterygii</taxon>
        <taxon>Teleostei</taxon>
        <taxon>Neoteleostei</taxon>
        <taxon>Acanthomorphata</taxon>
        <taxon>Ovalentaria</taxon>
        <taxon>Atherinomorphae</taxon>
        <taxon>Cyprinodontiformes</taxon>
        <taxon>Goodeidae</taxon>
        <taxon>Xenoophorus</taxon>
    </lineage>
</organism>
<accession>A0ABV0R5Z3</accession>
<evidence type="ECO:0000256" key="1">
    <source>
        <dbReference type="SAM" id="MobiDB-lite"/>
    </source>
</evidence>
<evidence type="ECO:0000313" key="3">
    <source>
        <dbReference type="Proteomes" id="UP001434883"/>
    </source>
</evidence>
<reference evidence="2 3" key="1">
    <citation type="submission" date="2021-06" db="EMBL/GenBank/DDBJ databases">
        <authorList>
            <person name="Palmer J.M."/>
        </authorList>
    </citation>
    <scope>NUCLEOTIDE SEQUENCE [LARGE SCALE GENOMIC DNA]</scope>
    <source>
        <strain evidence="2 3">XC_2019</strain>
        <tissue evidence="2">Muscle</tissue>
    </source>
</reference>
<gene>
    <name evidence="2" type="primary">VAX2_1</name>
    <name evidence="2" type="ORF">XENOCAPTIV_000462</name>
</gene>
<dbReference type="Proteomes" id="UP001434883">
    <property type="component" value="Unassembled WGS sequence"/>
</dbReference>
<sequence>MWLAVCGVENPTIVSSLLAPLSPFDRSATTMGDGSHRCAPNPLDRMEGKCRPDIGSRSPVQSSTDTPGTSASTPTSSSEDGHDKLLGVDPDYCRRILVRGKWAAALSN</sequence>
<protein>
    <submittedName>
        <fullName evidence="2">Ventral anterior homeobox 2</fullName>
    </submittedName>
</protein>
<feature type="compositionally biased region" description="Low complexity" evidence="1">
    <location>
        <begin position="62"/>
        <end position="78"/>
    </location>
</feature>
<dbReference type="EMBL" id="JAHRIN010034649">
    <property type="protein sequence ID" value="MEQ2203545.1"/>
    <property type="molecule type" value="Genomic_DNA"/>
</dbReference>
<feature type="compositionally biased region" description="Basic and acidic residues" evidence="1">
    <location>
        <begin position="44"/>
        <end position="54"/>
    </location>
</feature>